<gene>
    <name evidence="2" type="ORF">IPP15_17150</name>
</gene>
<proteinExistence type="predicted"/>
<name>A0A9D7SY18_9BACT</name>
<comment type="caution">
    <text evidence="2">The sequence shown here is derived from an EMBL/GenBank/DDBJ whole genome shotgun (WGS) entry which is preliminary data.</text>
</comment>
<dbReference type="Proteomes" id="UP000808337">
    <property type="component" value="Unassembled WGS sequence"/>
</dbReference>
<reference evidence="2 3" key="1">
    <citation type="submission" date="2020-10" db="EMBL/GenBank/DDBJ databases">
        <title>Connecting structure to function with the recovery of over 1000 high-quality activated sludge metagenome-assembled genomes encoding full-length rRNA genes using long-read sequencing.</title>
        <authorList>
            <person name="Singleton C.M."/>
            <person name="Petriglieri F."/>
            <person name="Kristensen J.M."/>
            <person name="Kirkegaard R.H."/>
            <person name="Michaelsen T.Y."/>
            <person name="Andersen M.H."/>
            <person name="Karst S.M."/>
            <person name="Dueholm M.S."/>
            <person name="Nielsen P.H."/>
            <person name="Albertsen M."/>
        </authorList>
    </citation>
    <scope>NUCLEOTIDE SEQUENCE [LARGE SCALE GENOMIC DNA]</scope>
    <source>
        <strain evidence="2">Ribe_18-Q3-R11-54_MAXAC.273</strain>
    </source>
</reference>
<sequence length="135" mass="15902">MPPISEQVAWLFILAIPIACVAWTVTHEEIFREPREFCVQKSKSHRSIGIRKFFYLFTCEYCFSHYVTIAFLFLADYKLLFMDWRGYVIGGFALVWIANVYMSLFGFIRVGMKETKMDADLDELRLKEAKKKMGM</sequence>
<accession>A0A9D7SY18</accession>
<feature type="transmembrane region" description="Helical" evidence="1">
    <location>
        <begin position="7"/>
        <end position="25"/>
    </location>
</feature>
<protein>
    <recommendedName>
        <fullName evidence="4">DUF1360 domain-containing protein</fullName>
    </recommendedName>
</protein>
<evidence type="ECO:0000313" key="2">
    <source>
        <dbReference type="EMBL" id="MBK9984068.1"/>
    </source>
</evidence>
<keyword evidence="1" id="KW-0472">Membrane</keyword>
<dbReference type="AlphaFoldDB" id="A0A9D7SY18"/>
<feature type="transmembrane region" description="Helical" evidence="1">
    <location>
        <begin position="87"/>
        <end position="108"/>
    </location>
</feature>
<organism evidence="2 3">
    <name type="scientific">Candidatus Opimibacter skivensis</name>
    <dbReference type="NCBI Taxonomy" id="2982028"/>
    <lineage>
        <taxon>Bacteria</taxon>
        <taxon>Pseudomonadati</taxon>
        <taxon>Bacteroidota</taxon>
        <taxon>Saprospiria</taxon>
        <taxon>Saprospirales</taxon>
        <taxon>Saprospiraceae</taxon>
        <taxon>Candidatus Opimibacter</taxon>
    </lineage>
</organism>
<evidence type="ECO:0008006" key="4">
    <source>
        <dbReference type="Google" id="ProtNLM"/>
    </source>
</evidence>
<evidence type="ECO:0000313" key="3">
    <source>
        <dbReference type="Proteomes" id="UP000808337"/>
    </source>
</evidence>
<dbReference type="EMBL" id="JADKGY010000029">
    <property type="protein sequence ID" value="MBK9984068.1"/>
    <property type="molecule type" value="Genomic_DNA"/>
</dbReference>
<feature type="transmembrane region" description="Helical" evidence="1">
    <location>
        <begin position="53"/>
        <end position="75"/>
    </location>
</feature>
<keyword evidence="1" id="KW-1133">Transmembrane helix</keyword>
<evidence type="ECO:0000256" key="1">
    <source>
        <dbReference type="SAM" id="Phobius"/>
    </source>
</evidence>
<keyword evidence="1" id="KW-0812">Transmembrane</keyword>